<dbReference type="InterPro" id="IPR011055">
    <property type="entry name" value="Dup_hybrid_motif"/>
</dbReference>
<organism evidence="5 6">
    <name type="scientific">Arachnia propionica</name>
    <dbReference type="NCBI Taxonomy" id="1750"/>
    <lineage>
        <taxon>Bacteria</taxon>
        <taxon>Bacillati</taxon>
        <taxon>Actinomycetota</taxon>
        <taxon>Actinomycetes</taxon>
        <taxon>Propionibacteriales</taxon>
        <taxon>Propionibacteriaceae</taxon>
        <taxon>Arachnia</taxon>
    </lineage>
</organism>
<evidence type="ECO:0000313" key="6">
    <source>
        <dbReference type="Proteomes" id="UP000273044"/>
    </source>
</evidence>
<feature type="domain" description="M23ase beta-sheet core" evidence="4">
    <location>
        <begin position="234"/>
        <end position="323"/>
    </location>
</feature>
<dbReference type="InterPro" id="IPR050570">
    <property type="entry name" value="Cell_wall_metabolism_enzyme"/>
</dbReference>
<accession>A0A448N037</accession>
<keyword evidence="3" id="KW-0812">Transmembrane</keyword>
<feature type="transmembrane region" description="Helical" evidence="3">
    <location>
        <begin position="50"/>
        <end position="71"/>
    </location>
</feature>
<feature type="region of interest" description="Disordered" evidence="2">
    <location>
        <begin position="21"/>
        <end position="42"/>
    </location>
</feature>
<feature type="compositionally biased region" description="Acidic residues" evidence="2">
    <location>
        <begin position="21"/>
        <end position="31"/>
    </location>
</feature>
<dbReference type="GeneID" id="64407507"/>
<dbReference type="AlphaFoldDB" id="A0A448N037"/>
<evidence type="ECO:0000313" key="5">
    <source>
        <dbReference type="EMBL" id="VEH70749.1"/>
    </source>
</evidence>
<reference evidence="5 6" key="1">
    <citation type="submission" date="2018-12" db="EMBL/GenBank/DDBJ databases">
        <authorList>
            <consortium name="Pathogen Informatics"/>
        </authorList>
    </citation>
    <scope>NUCLEOTIDE SEQUENCE [LARGE SCALE GENOMIC DNA]</scope>
    <source>
        <strain evidence="5 6">NCTC12967</strain>
    </source>
</reference>
<sequence length="347" mass="36544">MNHTEKASAPKRAMVEVDCSDLPDEESDLNEVVEASTTPPTRRRRRLGRVSIASGLAGLLAVGTLFSWAWYSRTSGNEAVSDQVASDAAVPEAAAEAVEQGFGHSRDSSRSGVRGNLDSAVADENAKEHDASLKSSRDSALENSANETAAEREQLMEADLKLVAAQAEKLEAEKKKAEERLNAAREALKKAGVDTSQISTDDMAAAAAGGGSMPVKENYTIGASFGQTGSWSRYHTGQDFPAPVGTPIYAAASGIVLSPTAASWAGNNVVIMHMNGGTTLYAHQSQVVVKPGQAVKAGDLIGYVGVTGRSFGAHLHFEYYPAGTTPGDVYKATDPMVFLRSQGVTIR</sequence>
<name>A0A448N037_9ACTN</name>
<evidence type="ECO:0000256" key="3">
    <source>
        <dbReference type="SAM" id="Phobius"/>
    </source>
</evidence>
<feature type="coiled-coil region" evidence="1">
    <location>
        <begin position="153"/>
        <end position="194"/>
    </location>
</feature>
<feature type="compositionally biased region" description="Basic and acidic residues" evidence="2">
    <location>
        <begin position="124"/>
        <end position="140"/>
    </location>
</feature>
<proteinExistence type="predicted"/>
<evidence type="ECO:0000256" key="2">
    <source>
        <dbReference type="SAM" id="MobiDB-lite"/>
    </source>
</evidence>
<dbReference type="CDD" id="cd12797">
    <property type="entry name" value="M23_peptidase"/>
    <property type="match status" value="1"/>
</dbReference>
<keyword evidence="6" id="KW-1185">Reference proteome</keyword>
<dbReference type="PANTHER" id="PTHR21666">
    <property type="entry name" value="PEPTIDASE-RELATED"/>
    <property type="match status" value="1"/>
</dbReference>
<evidence type="ECO:0000259" key="4">
    <source>
        <dbReference type="Pfam" id="PF01551"/>
    </source>
</evidence>
<dbReference type="Pfam" id="PF01551">
    <property type="entry name" value="Peptidase_M23"/>
    <property type="match status" value="1"/>
</dbReference>
<dbReference type="PANTHER" id="PTHR21666:SF270">
    <property type="entry name" value="MUREIN HYDROLASE ACTIVATOR ENVC"/>
    <property type="match status" value="1"/>
</dbReference>
<dbReference type="SUPFAM" id="SSF51261">
    <property type="entry name" value="Duplicated hybrid motif"/>
    <property type="match status" value="1"/>
</dbReference>
<gene>
    <name evidence="5" type="ORF">NCTC12967_02055</name>
</gene>
<protein>
    <submittedName>
        <fullName evidence="5">Glycyl-glycine endopeptidase ALE-1</fullName>
        <ecNumber evidence="5">3.4.24.75</ecNumber>
    </submittedName>
</protein>
<dbReference type="GO" id="GO:0004222">
    <property type="term" value="F:metalloendopeptidase activity"/>
    <property type="evidence" value="ECO:0007669"/>
    <property type="project" value="TreeGrafter"/>
</dbReference>
<keyword evidence="5" id="KW-0378">Hydrolase</keyword>
<dbReference type="Proteomes" id="UP000273044">
    <property type="component" value="Chromosome"/>
</dbReference>
<evidence type="ECO:0000256" key="1">
    <source>
        <dbReference type="SAM" id="Coils"/>
    </source>
</evidence>
<keyword evidence="3" id="KW-0472">Membrane</keyword>
<keyword evidence="3" id="KW-1133">Transmembrane helix</keyword>
<feature type="region of interest" description="Disordered" evidence="2">
    <location>
        <begin position="96"/>
        <end position="151"/>
    </location>
</feature>
<dbReference type="RefSeq" id="WP_126409412.1">
    <property type="nucleotide sequence ID" value="NZ_LR134406.1"/>
</dbReference>
<keyword evidence="1" id="KW-0175">Coiled coil</keyword>
<dbReference type="EMBL" id="LR134406">
    <property type="protein sequence ID" value="VEH70749.1"/>
    <property type="molecule type" value="Genomic_DNA"/>
</dbReference>
<dbReference type="InterPro" id="IPR016047">
    <property type="entry name" value="M23ase_b-sheet_dom"/>
</dbReference>
<dbReference type="Gene3D" id="2.70.70.10">
    <property type="entry name" value="Glucose Permease (Domain IIA)"/>
    <property type="match status" value="1"/>
</dbReference>
<dbReference type="EC" id="3.4.24.75" evidence="5"/>